<dbReference type="SUPFAM" id="SSF53756">
    <property type="entry name" value="UDP-Glycosyltransferase/glycogen phosphorylase"/>
    <property type="match status" value="1"/>
</dbReference>
<evidence type="ECO:0000313" key="2">
    <source>
        <dbReference type="EMBL" id="SDD97809.1"/>
    </source>
</evidence>
<dbReference type="AlphaFoldDB" id="A0A1G6Z582"/>
<evidence type="ECO:0000313" key="3">
    <source>
        <dbReference type="Proteomes" id="UP000199344"/>
    </source>
</evidence>
<keyword evidence="2" id="KW-0808">Transferase</keyword>
<keyword evidence="3" id="KW-1185">Reference proteome</keyword>
<dbReference type="CDD" id="cd03809">
    <property type="entry name" value="GT4_MtfB-like"/>
    <property type="match status" value="1"/>
</dbReference>
<dbReference type="GO" id="GO:0016757">
    <property type="term" value="F:glycosyltransferase activity"/>
    <property type="evidence" value="ECO:0007669"/>
    <property type="project" value="InterPro"/>
</dbReference>
<protein>
    <submittedName>
        <fullName evidence="2">Glycosyl transferases group 1</fullName>
    </submittedName>
</protein>
<dbReference type="PANTHER" id="PTHR46401:SF9">
    <property type="entry name" value="MANNOSYLTRANSFERASE A"/>
    <property type="match status" value="1"/>
</dbReference>
<dbReference type="STRING" id="591205.SAMN05421538_103163"/>
<dbReference type="PANTHER" id="PTHR46401">
    <property type="entry name" value="GLYCOSYLTRANSFERASE WBBK-RELATED"/>
    <property type="match status" value="1"/>
</dbReference>
<name>A0A1G6Z582_9RHOB</name>
<dbReference type="InterPro" id="IPR001296">
    <property type="entry name" value="Glyco_trans_1"/>
</dbReference>
<dbReference type="EMBL" id="FNAH01000003">
    <property type="protein sequence ID" value="SDD97809.1"/>
    <property type="molecule type" value="Genomic_DNA"/>
</dbReference>
<sequence>MLDVSRLVSRIGTGPLTGIDRVEAAWLRHLAGRAHLLLCRIGRGQALLPAEDGPRILKWIGGDLSTLPARAGWRDAAGGRGSASARARTALRRSALAVTRPSGRGLIRHVRHHLPGCVAYLNLGHSNLHRDLLNNLNGLRRVVMIHDTIPLDHPEFTRDGQSEKFRARFVSALSLADLIVAISDATADCIAHWQKRLAIPRQPEVIVARIGTDLAAPDEGQLPAGLDVTTPFFVTIGTIEPRKNHAVLLDAWEILAQRLPADRMPRLFIIGRRGWSNEALFARLDRLPSDSAVMECAGLSDAAVASLLSRCNGLLMPSRAEGFGLPLTEAAGRGVPILCTDLPSSRELLGPYPTYLSPDRPAQWADSVATLCGIQPSRAQSLAIPDWKLHFKSIDNALS</sequence>
<organism evidence="2 3">
    <name type="scientific">Paracoccus isoporae</name>
    <dbReference type="NCBI Taxonomy" id="591205"/>
    <lineage>
        <taxon>Bacteria</taxon>
        <taxon>Pseudomonadati</taxon>
        <taxon>Pseudomonadota</taxon>
        <taxon>Alphaproteobacteria</taxon>
        <taxon>Rhodobacterales</taxon>
        <taxon>Paracoccaceae</taxon>
        <taxon>Paracoccus</taxon>
    </lineage>
</organism>
<accession>A0A1G6Z582</accession>
<dbReference type="Gene3D" id="3.40.50.2000">
    <property type="entry name" value="Glycogen Phosphorylase B"/>
    <property type="match status" value="1"/>
</dbReference>
<dbReference type="Pfam" id="PF00534">
    <property type="entry name" value="Glycos_transf_1"/>
    <property type="match status" value="1"/>
</dbReference>
<gene>
    <name evidence="2" type="ORF">SAMN05421538_103163</name>
</gene>
<proteinExistence type="predicted"/>
<reference evidence="2 3" key="1">
    <citation type="submission" date="2016-10" db="EMBL/GenBank/DDBJ databases">
        <authorList>
            <person name="de Groot N.N."/>
        </authorList>
    </citation>
    <scope>NUCLEOTIDE SEQUENCE [LARGE SCALE GENOMIC DNA]</scope>
    <source>
        <strain evidence="2 3">DSM 22220</strain>
    </source>
</reference>
<feature type="domain" description="Glycosyl transferase family 1" evidence="1">
    <location>
        <begin position="226"/>
        <end position="372"/>
    </location>
</feature>
<evidence type="ECO:0000259" key="1">
    <source>
        <dbReference type="Pfam" id="PF00534"/>
    </source>
</evidence>
<dbReference type="Proteomes" id="UP000199344">
    <property type="component" value="Unassembled WGS sequence"/>
</dbReference>